<dbReference type="EMBL" id="JANHOG010000022">
    <property type="protein sequence ID" value="KAJ3559506.1"/>
    <property type="molecule type" value="Genomic_DNA"/>
</dbReference>
<protein>
    <submittedName>
        <fullName evidence="1">Uncharacterized protein</fullName>
    </submittedName>
</protein>
<evidence type="ECO:0000313" key="1">
    <source>
        <dbReference type="EMBL" id="KAJ3559506.1"/>
    </source>
</evidence>
<reference evidence="1" key="1">
    <citation type="submission" date="2022-07" db="EMBL/GenBank/DDBJ databases">
        <title>Genome Sequence of Phlebia brevispora.</title>
        <authorList>
            <person name="Buettner E."/>
        </authorList>
    </citation>
    <scope>NUCLEOTIDE SEQUENCE</scope>
    <source>
        <strain evidence="1">MPL23</strain>
    </source>
</reference>
<name>A0ACC1TEW4_9APHY</name>
<comment type="caution">
    <text evidence="1">The sequence shown here is derived from an EMBL/GenBank/DDBJ whole genome shotgun (WGS) entry which is preliminary data.</text>
</comment>
<organism evidence="1 2">
    <name type="scientific">Phlebia brevispora</name>
    <dbReference type="NCBI Taxonomy" id="194682"/>
    <lineage>
        <taxon>Eukaryota</taxon>
        <taxon>Fungi</taxon>
        <taxon>Dikarya</taxon>
        <taxon>Basidiomycota</taxon>
        <taxon>Agaricomycotina</taxon>
        <taxon>Agaricomycetes</taxon>
        <taxon>Polyporales</taxon>
        <taxon>Meruliaceae</taxon>
        <taxon>Phlebia</taxon>
    </lineage>
</organism>
<keyword evidence="2" id="KW-1185">Reference proteome</keyword>
<accession>A0ACC1TEW4</accession>
<dbReference type="Proteomes" id="UP001148662">
    <property type="component" value="Unassembled WGS sequence"/>
</dbReference>
<evidence type="ECO:0000313" key="2">
    <source>
        <dbReference type="Proteomes" id="UP001148662"/>
    </source>
</evidence>
<proteinExistence type="predicted"/>
<sequence length="334" mass="38180">MHYHLPDTLRHWPWKADVNPYYQAAKAESVAWIESFKPFSPEAQTSFNKCDFSLLAACTYVKSNFYNLRSCCDAMHVFFVLDEYTDQLNAEGTKVLCDASMNAILHPDRARPHDDSIIGEICRQFWQRARRGAPKCAQERFVSSWQKYLVSLIQQAERRAQSYICTIDEYLAARYQNIGVIPSIALLEICLEVDIPHEVLEHPAITALTKYTTHLVTIANDMCSYKREVLSNNAAYNAITVFMVHDATDISGAFQRVSDLHDKLAKQFLDTRADVLAHRNGVPSWGSQLDHDVNAYIDGLGMWVRGNDEWHFKSARYFGDEGTVIQKTRKVIMA</sequence>
<gene>
    <name evidence="1" type="ORF">NM688_g309</name>
</gene>